<protein>
    <recommendedName>
        <fullName evidence="9">G-protein coupled receptors family 1 profile domain-containing protein</fullName>
    </recommendedName>
</protein>
<dbReference type="InterPro" id="IPR017452">
    <property type="entry name" value="GPCR_Rhodpsn_7TM"/>
</dbReference>
<keyword evidence="7 8" id="KW-0472">Membrane</keyword>
<evidence type="ECO:0000256" key="3">
    <source>
        <dbReference type="ARBA" id="ARBA00022614"/>
    </source>
</evidence>
<comment type="caution">
    <text evidence="10">The sequence shown here is derived from an EMBL/GenBank/DDBJ whole genome shotgun (WGS) entry which is preliminary data.</text>
</comment>
<dbReference type="EMBL" id="CAXKWB010003952">
    <property type="protein sequence ID" value="CAL4071203.1"/>
    <property type="molecule type" value="Genomic_DNA"/>
</dbReference>
<dbReference type="GO" id="GO:0016500">
    <property type="term" value="F:protein-hormone receptor activity"/>
    <property type="evidence" value="ECO:0007669"/>
    <property type="project" value="InterPro"/>
</dbReference>
<comment type="similarity">
    <text evidence="2">Belongs to the G-protein coupled receptor 1 family.</text>
</comment>
<feature type="transmembrane region" description="Helical" evidence="8">
    <location>
        <begin position="160"/>
        <end position="178"/>
    </location>
</feature>
<keyword evidence="5" id="KW-0677">Repeat</keyword>
<evidence type="ECO:0000313" key="10">
    <source>
        <dbReference type="EMBL" id="CAL4071203.1"/>
    </source>
</evidence>
<organism evidence="10 11">
    <name type="scientific">Meganyctiphanes norvegica</name>
    <name type="common">Northern krill</name>
    <name type="synonym">Thysanopoda norvegica</name>
    <dbReference type="NCBI Taxonomy" id="48144"/>
    <lineage>
        <taxon>Eukaryota</taxon>
        <taxon>Metazoa</taxon>
        <taxon>Ecdysozoa</taxon>
        <taxon>Arthropoda</taxon>
        <taxon>Crustacea</taxon>
        <taxon>Multicrustacea</taxon>
        <taxon>Malacostraca</taxon>
        <taxon>Eumalacostraca</taxon>
        <taxon>Eucarida</taxon>
        <taxon>Euphausiacea</taxon>
        <taxon>Euphausiidae</taxon>
        <taxon>Meganyctiphanes</taxon>
    </lineage>
</organism>
<evidence type="ECO:0000256" key="2">
    <source>
        <dbReference type="ARBA" id="ARBA00010663"/>
    </source>
</evidence>
<dbReference type="GO" id="GO:0005886">
    <property type="term" value="C:plasma membrane"/>
    <property type="evidence" value="ECO:0007669"/>
    <property type="project" value="TreeGrafter"/>
</dbReference>
<dbReference type="AlphaFoldDB" id="A0AAV2Q5T5"/>
<accession>A0AAV2Q5T5</accession>
<dbReference type="Proteomes" id="UP001497623">
    <property type="component" value="Unassembled WGS sequence"/>
</dbReference>
<evidence type="ECO:0000256" key="1">
    <source>
        <dbReference type="ARBA" id="ARBA00004370"/>
    </source>
</evidence>
<dbReference type="SUPFAM" id="SSF81321">
    <property type="entry name" value="Family A G protein-coupled receptor-like"/>
    <property type="match status" value="1"/>
</dbReference>
<dbReference type="PRINTS" id="PR00373">
    <property type="entry name" value="GLYCHORMONER"/>
</dbReference>
<keyword evidence="6 8" id="KW-1133">Transmembrane helix</keyword>
<evidence type="ECO:0000256" key="4">
    <source>
        <dbReference type="ARBA" id="ARBA00022692"/>
    </source>
</evidence>
<dbReference type="PANTHER" id="PTHR24372">
    <property type="entry name" value="GLYCOPROTEIN HORMONE RECEPTOR"/>
    <property type="match status" value="1"/>
</dbReference>
<dbReference type="GO" id="GO:0009755">
    <property type="term" value="P:hormone-mediated signaling pathway"/>
    <property type="evidence" value="ECO:0007669"/>
    <property type="project" value="TreeGrafter"/>
</dbReference>
<dbReference type="PRINTS" id="PR00237">
    <property type="entry name" value="GPCRRHODOPSN"/>
</dbReference>
<evidence type="ECO:0000259" key="9">
    <source>
        <dbReference type="PROSITE" id="PS50262"/>
    </source>
</evidence>
<feature type="non-terminal residue" evidence="10">
    <location>
        <position position="297"/>
    </location>
</feature>
<dbReference type="Gene3D" id="1.20.1070.10">
    <property type="entry name" value="Rhodopsin 7-helix transmembrane proteins"/>
    <property type="match status" value="1"/>
</dbReference>
<evidence type="ECO:0000256" key="6">
    <source>
        <dbReference type="ARBA" id="ARBA00022989"/>
    </source>
</evidence>
<keyword evidence="4 8" id="KW-0812">Transmembrane</keyword>
<feature type="transmembrane region" description="Helical" evidence="8">
    <location>
        <begin position="222"/>
        <end position="244"/>
    </location>
</feature>
<reference evidence="10 11" key="1">
    <citation type="submission" date="2024-05" db="EMBL/GenBank/DDBJ databases">
        <authorList>
            <person name="Wallberg A."/>
        </authorList>
    </citation>
    <scope>NUCLEOTIDE SEQUENCE [LARGE SCALE GENOMIC DNA]</scope>
</reference>
<dbReference type="PROSITE" id="PS50262">
    <property type="entry name" value="G_PROTEIN_RECEP_F1_2"/>
    <property type="match status" value="1"/>
</dbReference>
<dbReference type="PANTHER" id="PTHR24372:SF77">
    <property type="entry name" value="G-PROTEIN COUPLED RECEPTORS FAMILY 1 PROFILE DOMAIN-CONTAINING PROTEIN"/>
    <property type="match status" value="1"/>
</dbReference>
<feature type="transmembrane region" description="Helical" evidence="8">
    <location>
        <begin position="37"/>
        <end position="59"/>
    </location>
</feature>
<evidence type="ECO:0000313" key="11">
    <source>
        <dbReference type="Proteomes" id="UP001497623"/>
    </source>
</evidence>
<dbReference type="InterPro" id="IPR000276">
    <property type="entry name" value="GPCR_Rhodpsn"/>
</dbReference>
<feature type="transmembrane region" description="Helical" evidence="8">
    <location>
        <begin position="71"/>
        <end position="94"/>
    </location>
</feature>
<evidence type="ECO:0000256" key="8">
    <source>
        <dbReference type="SAM" id="Phobius"/>
    </source>
</evidence>
<name>A0AAV2Q5T5_MEGNR</name>
<sequence length="297" mass="33686">MRHTDEFRFCCLARHVANCYPEPDEFSSCEDLMSNSVLRICVWVLSIISLAGNVLVIVWRIFYKTNNRVHTFLIINLAIGDFCMGLYLLIIAAVDVYYRGEYFIHDATWRASTLCQLAGFFSTFSSELSVFTLTVITIHRLAVITFPFRVSRLNMSWSRAIMALVWLTVGLLAGLPLADISYFRNFYGRSGVCLALHITHEKPSGWEYAVFVFLGVKIPPQVFAWVAVFILPLNAAVNPLLYTLATAPFLGRMRDRVLNVQHSFKSSIMRRNTCTSYGGGDLREAVQMKHYGGGQHQ</sequence>
<dbReference type="Pfam" id="PF00001">
    <property type="entry name" value="7tm_1"/>
    <property type="match status" value="1"/>
</dbReference>
<keyword evidence="11" id="KW-1185">Reference proteome</keyword>
<dbReference type="GO" id="GO:0007189">
    <property type="term" value="P:adenylate cyclase-activating G protein-coupled receptor signaling pathway"/>
    <property type="evidence" value="ECO:0007669"/>
    <property type="project" value="TreeGrafter"/>
</dbReference>
<gene>
    <name evidence="10" type="ORF">MNOR_LOCUS8467</name>
</gene>
<comment type="subcellular location">
    <subcellularLocation>
        <location evidence="1">Membrane</location>
    </subcellularLocation>
</comment>
<feature type="domain" description="G-protein coupled receptors family 1 profile" evidence="9">
    <location>
        <begin position="52"/>
        <end position="242"/>
    </location>
</feature>
<proteinExistence type="inferred from homology"/>
<dbReference type="GO" id="GO:0008528">
    <property type="term" value="F:G protein-coupled peptide receptor activity"/>
    <property type="evidence" value="ECO:0007669"/>
    <property type="project" value="TreeGrafter"/>
</dbReference>
<evidence type="ECO:0000256" key="7">
    <source>
        <dbReference type="ARBA" id="ARBA00023136"/>
    </source>
</evidence>
<evidence type="ECO:0000256" key="5">
    <source>
        <dbReference type="ARBA" id="ARBA00022737"/>
    </source>
</evidence>
<keyword evidence="3" id="KW-0433">Leucine-rich repeat</keyword>
<dbReference type="InterPro" id="IPR002131">
    <property type="entry name" value="Gphrmn_rcpt_fam"/>
</dbReference>